<accession>A0A1S8KZ42</accession>
<dbReference type="InterPro" id="IPR018247">
    <property type="entry name" value="EF_Hand_1_Ca_BS"/>
</dbReference>
<evidence type="ECO:0000256" key="3">
    <source>
        <dbReference type="ARBA" id="ARBA00023001"/>
    </source>
</evidence>
<dbReference type="InterPro" id="IPR036439">
    <property type="entry name" value="Dockerin_dom_sf"/>
</dbReference>
<keyword evidence="4" id="KW-0119">Carbohydrate metabolism</keyword>
<name>A0A1S8KZ42_9CLOT</name>
<dbReference type="Proteomes" id="UP000190951">
    <property type="component" value="Chromosome"/>
</dbReference>
<evidence type="ECO:0000256" key="1">
    <source>
        <dbReference type="ARBA" id="ARBA00005641"/>
    </source>
</evidence>
<dbReference type="CDD" id="cd14256">
    <property type="entry name" value="Dockerin_I"/>
    <property type="match status" value="1"/>
</dbReference>
<evidence type="ECO:0000256" key="4">
    <source>
        <dbReference type="ARBA" id="ARBA00023277"/>
    </source>
</evidence>
<keyword evidence="5 7" id="KW-0326">Glycosidase</keyword>
<dbReference type="EMBL" id="CP096983">
    <property type="protein sequence ID" value="URZ12695.1"/>
    <property type="molecule type" value="Genomic_DNA"/>
</dbReference>
<dbReference type="Pfam" id="PF00404">
    <property type="entry name" value="Dockerin_1"/>
    <property type="match status" value="1"/>
</dbReference>
<sequence>MSKGKFFKCFCATTIAMLMTASLGFKSSVHADTNTSAKFNQLNNNQIVTSMGAGWNLGNQLEAILNQTPGETNWGNPVITKALIQEVKKAGFKTIRIPVGYLSKIGSAPNYTVDSTWLARIKEVVDYANSEGLYTIINMHSDGYHTIQGAWLFCDSSDQTTIRDKYQKVWKQIASTFENYDEHVIFESMNEEFDGNYSSPNRTYYNNINAYNQIFVDTVRQTGGNNASRWLLIPGWNTNIDYTAGDYGFELPTDNYKSIDVPSSEKRIMISVHYYSPWDFCGDESSPITQWGKDAADSSKKSTWGQEDYLDSQFKAMYDKFVAQGYPVVIGEYSATDKSNVDPNNNVYRAAFAKAVCTAAKKYSCVPVYWDNGANGVHGCGIFDRAKCTITQQEIVDAIMSVMGTSVLSGDVNNDGVVNGRDVMILTQYIAGKNVTIDTKAADLNKDGTINGRDLMLLRQYIEGKVALQ</sequence>
<dbReference type="InterPro" id="IPR001547">
    <property type="entry name" value="Glyco_hydro_5"/>
</dbReference>
<protein>
    <submittedName>
        <fullName evidence="8">Endoglucanase A</fullName>
        <ecNumber evidence="8">3.2.1.4</ecNumber>
    </submittedName>
</protein>
<dbReference type="GO" id="GO:0008422">
    <property type="term" value="F:beta-glucosidase activity"/>
    <property type="evidence" value="ECO:0007669"/>
    <property type="project" value="TreeGrafter"/>
</dbReference>
<evidence type="ECO:0000313" key="9">
    <source>
        <dbReference type="Proteomes" id="UP000190951"/>
    </source>
</evidence>
<dbReference type="Gene3D" id="1.10.1330.10">
    <property type="entry name" value="Dockerin domain"/>
    <property type="match status" value="1"/>
</dbReference>
<dbReference type="InterPro" id="IPR002105">
    <property type="entry name" value="Dockerin_1_rpt"/>
</dbReference>
<evidence type="ECO:0000256" key="5">
    <source>
        <dbReference type="ARBA" id="ARBA00023295"/>
    </source>
</evidence>
<reference evidence="8 9" key="1">
    <citation type="submission" date="2022-04" db="EMBL/GenBank/DDBJ databases">
        <title>Genome sequence of C. roseum typestrain.</title>
        <authorList>
            <person name="Poehlein A."/>
            <person name="Schoch T."/>
            <person name="Duerre P."/>
            <person name="Daniel R."/>
        </authorList>
    </citation>
    <scope>NUCLEOTIDE SEQUENCE [LARGE SCALE GENOMIC DNA]</scope>
    <source>
        <strain evidence="8 9">DSM 7320</strain>
    </source>
</reference>
<dbReference type="GO" id="GO:0008810">
    <property type="term" value="F:cellulase activity"/>
    <property type="evidence" value="ECO:0007669"/>
    <property type="project" value="UniProtKB-EC"/>
</dbReference>
<dbReference type="PANTHER" id="PTHR31297">
    <property type="entry name" value="GLUCAN ENDO-1,6-BETA-GLUCOSIDASE B"/>
    <property type="match status" value="1"/>
</dbReference>
<keyword evidence="2 7" id="KW-0378">Hydrolase</keyword>
<evidence type="ECO:0000313" key="8">
    <source>
        <dbReference type="EMBL" id="URZ12695.1"/>
    </source>
</evidence>
<dbReference type="EC" id="3.2.1.4" evidence="8"/>
<dbReference type="Pfam" id="PF00150">
    <property type="entry name" value="Cellulase"/>
    <property type="match status" value="1"/>
</dbReference>
<dbReference type="SUPFAM" id="SSF63446">
    <property type="entry name" value="Type I dockerin domain"/>
    <property type="match status" value="1"/>
</dbReference>
<evidence type="ECO:0000256" key="6">
    <source>
        <dbReference type="ARBA" id="ARBA00023326"/>
    </source>
</evidence>
<dbReference type="KEGG" id="crw:CROST_034180"/>
<dbReference type="PROSITE" id="PS00018">
    <property type="entry name" value="EF_HAND_1"/>
    <property type="match status" value="2"/>
</dbReference>
<dbReference type="PROSITE" id="PS51766">
    <property type="entry name" value="DOCKERIN"/>
    <property type="match status" value="1"/>
</dbReference>
<evidence type="ECO:0000256" key="7">
    <source>
        <dbReference type="RuleBase" id="RU361153"/>
    </source>
</evidence>
<evidence type="ECO:0000256" key="2">
    <source>
        <dbReference type="ARBA" id="ARBA00022801"/>
    </source>
</evidence>
<dbReference type="STRING" id="84029.CROST_40520"/>
<dbReference type="SUPFAM" id="SSF51445">
    <property type="entry name" value="(Trans)glycosidases"/>
    <property type="match status" value="1"/>
</dbReference>
<keyword evidence="3" id="KW-0136">Cellulose degradation</keyword>
<gene>
    <name evidence="8" type="primary">celA_2</name>
    <name evidence="8" type="ORF">CROST_034180</name>
</gene>
<dbReference type="RefSeq" id="WP_077833177.1">
    <property type="nucleotide sequence ID" value="NZ_CP096983.1"/>
</dbReference>
<dbReference type="GO" id="GO:0030245">
    <property type="term" value="P:cellulose catabolic process"/>
    <property type="evidence" value="ECO:0007669"/>
    <property type="project" value="UniProtKB-KW"/>
</dbReference>
<organism evidence="8 9">
    <name type="scientific">Clostridium felsineum</name>
    <dbReference type="NCBI Taxonomy" id="36839"/>
    <lineage>
        <taxon>Bacteria</taxon>
        <taxon>Bacillati</taxon>
        <taxon>Bacillota</taxon>
        <taxon>Clostridia</taxon>
        <taxon>Eubacteriales</taxon>
        <taxon>Clostridiaceae</taxon>
        <taxon>Clostridium</taxon>
    </lineage>
</organism>
<dbReference type="GO" id="GO:0009986">
    <property type="term" value="C:cell surface"/>
    <property type="evidence" value="ECO:0007669"/>
    <property type="project" value="TreeGrafter"/>
</dbReference>
<dbReference type="InterPro" id="IPR050386">
    <property type="entry name" value="Glycosyl_hydrolase_5"/>
</dbReference>
<proteinExistence type="inferred from homology"/>
<dbReference type="PANTHER" id="PTHR31297:SF41">
    <property type="entry name" value="ENDOGLUCANASE, PUTATIVE (AFU_ORTHOLOGUE AFUA_5G01830)-RELATED"/>
    <property type="match status" value="1"/>
</dbReference>
<comment type="similarity">
    <text evidence="1 7">Belongs to the glycosyl hydrolase 5 (cellulase A) family.</text>
</comment>
<dbReference type="InterPro" id="IPR016134">
    <property type="entry name" value="Dockerin_dom"/>
</dbReference>
<keyword evidence="6" id="KW-0624">Polysaccharide degradation</keyword>
<dbReference type="InterPro" id="IPR017853">
    <property type="entry name" value="GH"/>
</dbReference>
<dbReference type="AlphaFoldDB" id="A0A1S8KZ42"/>
<dbReference type="GO" id="GO:0005576">
    <property type="term" value="C:extracellular region"/>
    <property type="evidence" value="ECO:0007669"/>
    <property type="project" value="TreeGrafter"/>
</dbReference>
<keyword evidence="9" id="KW-1185">Reference proteome</keyword>
<dbReference type="Gene3D" id="3.20.20.80">
    <property type="entry name" value="Glycosidases"/>
    <property type="match status" value="1"/>
</dbReference>